<gene>
    <name evidence="2" type="ORF">mvi_51940</name>
</gene>
<dbReference type="InterPro" id="IPR024090">
    <property type="entry name" value="PRODH_PutA_dom_I"/>
</dbReference>
<accession>A0A8H9C926</accession>
<evidence type="ECO:0000259" key="1">
    <source>
        <dbReference type="Pfam" id="PF18327"/>
    </source>
</evidence>
<dbReference type="Proteomes" id="UP000663508">
    <property type="component" value="Chromosome"/>
</dbReference>
<dbReference type="EMBL" id="AP024145">
    <property type="protein sequence ID" value="BCM86733.1"/>
    <property type="molecule type" value="Genomic_DNA"/>
</dbReference>
<dbReference type="KEGG" id="mind:mvi_51940"/>
<dbReference type="GO" id="GO:0003842">
    <property type="term" value="F:L-glutamate gamma-semialdehyde dehydrogenase activity"/>
    <property type="evidence" value="ECO:0007669"/>
    <property type="project" value="InterPro"/>
</dbReference>
<evidence type="ECO:0000313" key="2">
    <source>
        <dbReference type="EMBL" id="BCM86733.1"/>
    </source>
</evidence>
<dbReference type="AlphaFoldDB" id="A0A8H9C926"/>
<protein>
    <recommendedName>
        <fullName evidence="1">Proline utilization A proline dehydrogenase N-terminal domain-containing protein</fullName>
    </recommendedName>
</protein>
<dbReference type="InterPro" id="IPR041349">
    <property type="entry name" value="PRODH"/>
</dbReference>
<feature type="domain" description="Proline utilization A proline dehydrogenase N-terminal" evidence="1">
    <location>
        <begin position="29"/>
        <end position="56"/>
    </location>
</feature>
<reference evidence="2" key="1">
    <citation type="submission" date="2020-11" db="EMBL/GenBank/DDBJ databases">
        <title>Complete genome sequence of a novel pathogenic Methylobacterium strain isolated from rice in Vietnam.</title>
        <authorList>
            <person name="Lai K."/>
            <person name="Okazaki S."/>
            <person name="Higashi K."/>
            <person name="Mori H."/>
            <person name="Toyoda A."/>
            <person name="Kurokawa K."/>
        </authorList>
    </citation>
    <scope>NUCLEOTIDE SEQUENCE</scope>
    <source>
        <strain evidence="2">VL1</strain>
    </source>
</reference>
<sequence length="131" mass="14051">MSAPSTSQFSSAEPFDRVEVQCRWHHGFRAAITAVYRRCERECVRDLLPAAAPPADGLRSLLHEVSEREGSIVTVQAATSNALAAGDDYDLNCLLEECTVSTNTAAAGGNASLMSISFSVEIAHYMRCLGA</sequence>
<organism evidence="2 3">
    <name type="scientific">Methylobacterium indicum</name>
    <dbReference type="NCBI Taxonomy" id="1775910"/>
    <lineage>
        <taxon>Bacteria</taxon>
        <taxon>Pseudomonadati</taxon>
        <taxon>Pseudomonadota</taxon>
        <taxon>Alphaproteobacteria</taxon>
        <taxon>Hyphomicrobiales</taxon>
        <taxon>Methylobacteriaceae</taxon>
        <taxon>Methylobacterium</taxon>
    </lineage>
</organism>
<proteinExistence type="predicted"/>
<dbReference type="Pfam" id="PF18327">
    <property type="entry name" value="PRODH"/>
    <property type="match status" value="1"/>
</dbReference>
<evidence type="ECO:0000313" key="3">
    <source>
        <dbReference type="Proteomes" id="UP000663508"/>
    </source>
</evidence>
<dbReference type="RefSeq" id="WP_207179747.1">
    <property type="nucleotide sequence ID" value="NZ_AP024145.1"/>
</dbReference>
<dbReference type="Gene3D" id="1.20.5.550">
    <property type="entry name" value="Single Helix bin"/>
    <property type="match status" value="1"/>
</dbReference>
<name>A0A8H9C926_9HYPH</name>